<proteinExistence type="inferred from homology"/>
<evidence type="ECO:0000256" key="7">
    <source>
        <dbReference type="ARBA" id="ARBA00023237"/>
    </source>
</evidence>
<dbReference type="AlphaFoldDB" id="A0A2S2DU21"/>
<evidence type="ECO:0000256" key="2">
    <source>
        <dbReference type="ARBA" id="ARBA00022448"/>
    </source>
</evidence>
<keyword evidence="4 8" id="KW-0812">Transmembrane</keyword>
<reference evidence="12" key="1">
    <citation type="submission" date="2018-05" db="EMBL/GenBank/DDBJ databases">
        <title>Pseudarcicella sp. HME7025 Genome sequencing and assembly.</title>
        <authorList>
            <person name="Kim H."/>
            <person name="Kang H."/>
            <person name="Joh K."/>
        </authorList>
    </citation>
    <scope>NUCLEOTIDE SEQUENCE [LARGE SCALE GENOMIC DNA]</scope>
    <source>
        <strain evidence="12">HME7025</strain>
    </source>
</reference>
<feature type="domain" description="TonB-dependent receptor plug" evidence="10">
    <location>
        <begin position="51"/>
        <end position="155"/>
    </location>
</feature>
<sequence>MKLLITFFNRICILLLIPTLAWSQTKDEFSNKTLANVEVQAFEKKRNPLRSPDAIVLLDSSKLQVGNALSFLPALNSQAGIRMEERSPGSYRLAIRGSSLRAPFGVRNVKIYWNQMSFTDAGNNSYFSLLDPEQFQQLVVSKGPSGGLYGAGTGGVLLLSSQAYQAPSVQHQELFHSLGGYKQSWDIHLGKPSSSHRFYTSFWQQNGYRDQSAMKKQWFSYEWNKSFGTTGAINLIAYYGDLAYQTPGGLTLKQYQENPIQARPAAGINKGAIEQMATFKLKSYFVGAHVSNAWNANWAWDAIHAIQVNSIENPTIRNYEFREEPNLNNRGVIHYKQAAGKGQFTWDLGYEFQIGQFDSRTYGNRKGVKDTLQFEQNTRVQQGGIFTQLEYDGIKNWAFTLAGSYNKLWTEYQSSEGIFSPRLAIIRRIGANQNIVAKIAHGFSPPSIAEIRPSTNVINRSLRAEKGWNYELSYRGWSPATQLTWDLSLYQFNLDETIVLRRAADGADFYDNVGKTTQQGMELSLQWTATPFLQVLSATTWQNFRFTDYSSSGKSFNGNFLTGTSPFQQSLLLSWKLLPGLSWNQQFLMTDYLYLNDANTDVLPSSRVWNSKISYRKNGVKYSWELWLAADNIGDEKYSAGPDLNAVGARYYNASPGRNFSGGLKLSFF</sequence>
<keyword evidence="6 8" id="KW-0472">Membrane</keyword>
<evidence type="ECO:0000256" key="1">
    <source>
        <dbReference type="ARBA" id="ARBA00004571"/>
    </source>
</evidence>
<dbReference type="SUPFAM" id="SSF56935">
    <property type="entry name" value="Porins"/>
    <property type="match status" value="1"/>
</dbReference>
<keyword evidence="5 9" id="KW-0732">Signal</keyword>
<gene>
    <name evidence="11" type="ORF">HME7025_00658</name>
</gene>
<dbReference type="KEGG" id="psez:HME7025_00658"/>
<dbReference type="PANTHER" id="PTHR30069:SF29">
    <property type="entry name" value="HEMOGLOBIN AND HEMOGLOBIN-HAPTOGLOBIN-BINDING PROTEIN 1-RELATED"/>
    <property type="match status" value="1"/>
</dbReference>
<dbReference type="InterPro" id="IPR012910">
    <property type="entry name" value="Plug_dom"/>
</dbReference>
<comment type="similarity">
    <text evidence="8">Belongs to the TonB-dependent receptor family.</text>
</comment>
<organism evidence="11 12">
    <name type="scientific">Aquirufa nivalisilvae</name>
    <dbReference type="NCBI Taxonomy" id="2516557"/>
    <lineage>
        <taxon>Bacteria</taxon>
        <taxon>Pseudomonadati</taxon>
        <taxon>Bacteroidota</taxon>
        <taxon>Cytophagia</taxon>
        <taxon>Cytophagales</taxon>
        <taxon>Flectobacillaceae</taxon>
        <taxon>Aquirufa</taxon>
    </lineage>
</organism>
<evidence type="ECO:0000256" key="5">
    <source>
        <dbReference type="ARBA" id="ARBA00022729"/>
    </source>
</evidence>
<dbReference type="EMBL" id="CP029346">
    <property type="protein sequence ID" value="AWL08530.1"/>
    <property type="molecule type" value="Genomic_DNA"/>
</dbReference>
<name>A0A2S2DU21_9BACT</name>
<feature type="signal peptide" evidence="9">
    <location>
        <begin position="1"/>
        <end position="23"/>
    </location>
</feature>
<dbReference type="OrthoDB" id="9782587at2"/>
<comment type="subcellular location">
    <subcellularLocation>
        <location evidence="1 8">Cell outer membrane</location>
        <topology evidence="1 8">Multi-pass membrane protein</topology>
    </subcellularLocation>
</comment>
<evidence type="ECO:0000313" key="12">
    <source>
        <dbReference type="Proteomes" id="UP000245468"/>
    </source>
</evidence>
<dbReference type="Gene3D" id="2.40.170.20">
    <property type="entry name" value="TonB-dependent receptor, beta-barrel domain"/>
    <property type="match status" value="1"/>
</dbReference>
<dbReference type="GO" id="GO:0009279">
    <property type="term" value="C:cell outer membrane"/>
    <property type="evidence" value="ECO:0007669"/>
    <property type="project" value="UniProtKB-SubCell"/>
</dbReference>
<keyword evidence="2 8" id="KW-0813">Transport</keyword>
<evidence type="ECO:0000313" key="11">
    <source>
        <dbReference type="EMBL" id="AWL08530.1"/>
    </source>
</evidence>
<evidence type="ECO:0000256" key="3">
    <source>
        <dbReference type="ARBA" id="ARBA00022452"/>
    </source>
</evidence>
<protein>
    <recommendedName>
        <fullName evidence="10">TonB-dependent receptor plug domain-containing protein</fullName>
    </recommendedName>
</protein>
<dbReference type="PANTHER" id="PTHR30069">
    <property type="entry name" value="TONB-DEPENDENT OUTER MEMBRANE RECEPTOR"/>
    <property type="match status" value="1"/>
</dbReference>
<dbReference type="GO" id="GO:0015344">
    <property type="term" value="F:siderophore uptake transmembrane transporter activity"/>
    <property type="evidence" value="ECO:0007669"/>
    <property type="project" value="TreeGrafter"/>
</dbReference>
<dbReference type="RefSeq" id="WP_109322278.1">
    <property type="nucleotide sequence ID" value="NZ_CP029346.1"/>
</dbReference>
<evidence type="ECO:0000256" key="8">
    <source>
        <dbReference type="PROSITE-ProRule" id="PRU01360"/>
    </source>
</evidence>
<evidence type="ECO:0000256" key="4">
    <source>
        <dbReference type="ARBA" id="ARBA00022692"/>
    </source>
</evidence>
<dbReference type="InterPro" id="IPR037066">
    <property type="entry name" value="Plug_dom_sf"/>
</dbReference>
<accession>A0A2S2DU21</accession>
<evidence type="ECO:0000256" key="9">
    <source>
        <dbReference type="SAM" id="SignalP"/>
    </source>
</evidence>
<dbReference type="GO" id="GO:0044718">
    <property type="term" value="P:siderophore transmembrane transport"/>
    <property type="evidence" value="ECO:0007669"/>
    <property type="project" value="TreeGrafter"/>
</dbReference>
<dbReference type="Proteomes" id="UP000245468">
    <property type="component" value="Chromosome"/>
</dbReference>
<dbReference type="Gene3D" id="2.170.130.10">
    <property type="entry name" value="TonB-dependent receptor, plug domain"/>
    <property type="match status" value="1"/>
</dbReference>
<dbReference type="PROSITE" id="PS52016">
    <property type="entry name" value="TONB_DEPENDENT_REC_3"/>
    <property type="match status" value="1"/>
</dbReference>
<evidence type="ECO:0000256" key="6">
    <source>
        <dbReference type="ARBA" id="ARBA00023136"/>
    </source>
</evidence>
<dbReference type="InterPro" id="IPR036942">
    <property type="entry name" value="Beta-barrel_TonB_sf"/>
</dbReference>
<dbReference type="Pfam" id="PF07715">
    <property type="entry name" value="Plug"/>
    <property type="match status" value="1"/>
</dbReference>
<keyword evidence="3 8" id="KW-1134">Transmembrane beta strand</keyword>
<evidence type="ECO:0000259" key="10">
    <source>
        <dbReference type="Pfam" id="PF07715"/>
    </source>
</evidence>
<feature type="chain" id="PRO_5015521351" description="TonB-dependent receptor plug domain-containing protein" evidence="9">
    <location>
        <begin position="24"/>
        <end position="669"/>
    </location>
</feature>
<keyword evidence="7 8" id="KW-0998">Cell outer membrane</keyword>
<keyword evidence="12" id="KW-1185">Reference proteome</keyword>
<dbReference type="InterPro" id="IPR039426">
    <property type="entry name" value="TonB-dep_rcpt-like"/>
</dbReference>